<feature type="signal peptide" evidence="1">
    <location>
        <begin position="1"/>
        <end position="16"/>
    </location>
</feature>
<dbReference type="Proteomes" id="UP000825935">
    <property type="component" value="Chromosome 7"/>
</dbReference>
<gene>
    <name evidence="2" type="ORF">KP509_07G031000</name>
</gene>
<evidence type="ECO:0000313" key="2">
    <source>
        <dbReference type="EMBL" id="KAH7432619.1"/>
    </source>
</evidence>
<dbReference type="AlphaFoldDB" id="A0A8T2UJV2"/>
<comment type="caution">
    <text evidence="2">The sequence shown here is derived from an EMBL/GenBank/DDBJ whole genome shotgun (WGS) entry which is preliminary data.</text>
</comment>
<keyword evidence="3" id="KW-1185">Reference proteome</keyword>
<feature type="chain" id="PRO_5035748743" evidence="1">
    <location>
        <begin position="17"/>
        <end position="48"/>
    </location>
</feature>
<keyword evidence="1" id="KW-0732">Signal</keyword>
<evidence type="ECO:0000256" key="1">
    <source>
        <dbReference type="SAM" id="SignalP"/>
    </source>
</evidence>
<proteinExistence type="predicted"/>
<dbReference type="EMBL" id="CM035412">
    <property type="protein sequence ID" value="KAH7432619.1"/>
    <property type="molecule type" value="Genomic_DNA"/>
</dbReference>
<reference evidence="2" key="1">
    <citation type="submission" date="2021-08" db="EMBL/GenBank/DDBJ databases">
        <title>WGS assembly of Ceratopteris richardii.</title>
        <authorList>
            <person name="Marchant D.B."/>
            <person name="Chen G."/>
            <person name="Jenkins J."/>
            <person name="Shu S."/>
            <person name="Leebens-Mack J."/>
            <person name="Grimwood J."/>
            <person name="Schmutz J."/>
            <person name="Soltis P."/>
            <person name="Soltis D."/>
            <person name="Chen Z.-H."/>
        </authorList>
    </citation>
    <scope>NUCLEOTIDE SEQUENCE</scope>
    <source>
        <strain evidence="2">Whitten #5841</strain>
        <tissue evidence="2">Leaf</tissue>
    </source>
</reference>
<name>A0A8T2UJV2_CERRI</name>
<organism evidence="2 3">
    <name type="scientific">Ceratopteris richardii</name>
    <name type="common">Triangle waterfern</name>
    <dbReference type="NCBI Taxonomy" id="49495"/>
    <lineage>
        <taxon>Eukaryota</taxon>
        <taxon>Viridiplantae</taxon>
        <taxon>Streptophyta</taxon>
        <taxon>Embryophyta</taxon>
        <taxon>Tracheophyta</taxon>
        <taxon>Polypodiopsida</taxon>
        <taxon>Polypodiidae</taxon>
        <taxon>Polypodiales</taxon>
        <taxon>Pteridineae</taxon>
        <taxon>Pteridaceae</taxon>
        <taxon>Parkerioideae</taxon>
        <taxon>Ceratopteris</taxon>
    </lineage>
</organism>
<sequence>MYTFSLIFLHLTLCISQMPPTVSWIFMELCKGLDTTLSSTQGRTFPMP</sequence>
<protein>
    <submittedName>
        <fullName evidence="2">Uncharacterized protein</fullName>
    </submittedName>
</protein>
<evidence type="ECO:0000313" key="3">
    <source>
        <dbReference type="Proteomes" id="UP000825935"/>
    </source>
</evidence>
<accession>A0A8T2UJV2</accession>